<dbReference type="SMART" id="SM00354">
    <property type="entry name" value="HTH_LACI"/>
    <property type="match status" value="1"/>
</dbReference>
<proteinExistence type="predicted"/>
<dbReference type="InterPro" id="IPR028082">
    <property type="entry name" value="Peripla_BP_I"/>
</dbReference>
<dbReference type="Gene3D" id="3.40.50.2300">
    <property type="match status" value="2"/>
</dbReference>
<dbReference type="PROSITE" id="PS50932">
    <property type="entry name" value="HTH_LACI_2"/>
    <property type="match status" value="1"/>
</dbReference>
<evidence type="ECO:0000313" key="6">
    <source>
        <dbReference type="Proteomes" id="UP001230145"/>
    </source>
</evidence>
<dbReference type="CDD" id="cd01392">
    <property type="entry name" value="HTH_LacI"/>
    <property type="match status" value="1"/>
</dbReference>
<evidence type="ECO:0000256" key="2">
    <source>
        <dbReference type="ARBA" id="ARBA00023125"/>
    </source>
</evidence>
<dbReference type="SUPFAM" id="SSF47413">
    <property type="entry name" value="lambda repressor-like DNA-binding domains"/>
    <property type="match status" value="1"/>
</dbReference>
<evidence type="ECO:0000313" key="5">
    <source>
        <dbReference type="EMBL" id="MDP9832310.1"/>
    </source>
</evidence>
<organism evidence="5 6">
    <name type="scientific">Trueperella abortisuis</name>
    <dbReference type="NCBI Taxonomy" id="445930"/>
    <lineage>
        <taxon>Bacteria</taxon>
        <taxon>Bacillati</taxon>
        <taxon>Actinomycetota</taxon>
        <taxon>Actinomycetes</taxon>
        <taxon>Actinomycetales</taxon>
        <taxon>Actinomycetaceae</taxon>
        <taxon>Trueperella</taxon>
    </lineage>
</organism>
<dbReference type="Proteomes" id="UP001230145">
    <property type="component" value="Unassembled WGS sequence"/>
</dbReference>
<dbReference type="EMBL" id="JAUSQL010000001">
    <property type="protein sequence ID" value="MDP9832310.1"/>
    <property type="molecule type" value="Genomic_DNA"/>
</dbReference>
<evidence type="ECO:0000256" key="1">
    <source>
        <dbReference type="ARBA" id="ARBA00023015"/>
    </source>
</evidence>
<dbReference type="CDD" id="cd06267">
    <property type="entry name" value="PBP1_LacI_sugar_binding-like"/>
    <property type="match status" value="1"/>
</dbReference>
<keyword evidence="1" id="KW-0805">Transcription regulation</keyword>
<gene>
    <name evidence="5" type="ORF">J2S45_000989</name>
</gene>
<dbReference type="PANTHER" id="PTHR30146">
    <property type="entry name" value="LACI-RELATED TRANSCRIPTIONAL REPRESSOR"/>
    <property type="match status" value="1"/>
</dbReference>
<protein>
    <submittedName>
        <fullName evidence="5">LacI family transcriptional regulator</fullName>
    </submittedName>
</protein>
<keyword evidence="3" id="KW-0804">Transcription</keyword>
<comment type="caution">
    <text evidence="5">The sequence shown here is derived from an EMBL/GenBank/DDBJ whole genome shotgun (WGS) entry which is preliminary data.</text>
</comment>
<dbReference type="Gene3D" id="1.10.260.40">
    <property type="entry name" value="lambda repressor-like DNA-binding domains"/>
    <property type="match status" value="1"/>
</dbReference>
<feature type="domain" description="HTH lacI-type" evidence="4">
    <location>
        <begin position="7"/>
        <end position="51"/>
    </location>
</feature>
<keyword evidence="2" id="KW-0238">DNA-binding</keyword>
<dbReference type="SUPFAM" id="SSF53822">
    <property type="entry name" value="Periplasmic binding protein-like I"/>
    <property type="match status" value="1"/>
</dbReference>
<dbReference type="Pfam" id="PF13377">
    <property type="entry name" value="Peripla_BP_3"/>
    <property type="match status" value="1"/>
</dbReference>
<name>A0ABT9PK27_9ACTO</name>
<dbReference type="InterPro" id="IPR010982">
    <property type="entry name" value="Lambda_DNA-bd_dom_sf"/>
</dbReference>
<accession>A0ABT9PK27</accession>
<reference evidence="5 6" key="1">
    <citation type="submission" date="2023-07" db="EMBL/GenBank/DDBJ databases">
        <title>Sequencing the genomes of 1000 actinobacteria strains.</title>
        <authorList>
            <person name="Klenk H.-P."/>
        </authorList>
    </citation>
    <scope>NUCLEOTIDE SEQUENCE [LARGE SCALE GENOMIC DNA]</scope>
    <source>
        <strain evidence="5 6">DSM 19515</strain>
    </source>
</reference>
<dbReference type="RefSeq" id="WP_307634721.1">
    <property type="nucleotide sequence ID" value="NZ_CP133407.1"/>
</dbReference>
<sequence>MGKRKDVTIYDIARAAGVAPSTVSRAFNSPSRVSAKTLANIHAVARNLGFHTEGSTYWDDDGPTALGIVVRNTGNLVYSDIITGFQTGAAREGYSVIVVASDSNTRQEERAIDTIVPHVAGIAFPATRLSQRAIARYERTLPIVLVNRVSPGHNCVVADIAGGMTATFEHLTSLGHRELLYLSGSDESWVNAMRWRMIREIAPHYGLSVYQLKARGSGVDSGAAVAGEWINRPVSAVIAFNDFVAIGFMQALQRAGYRVPGDVSVIGIDNSAICRLTLPALTSLSSGGALIGEKAAELLIWQARNRSNTKRGLHKVPAELTVRESTGLNEPTNSRTAYA</sequence>
<dbReference type="Pfam" id="PF00356">
    <property type="entry name" value="LacI"/>
    <property type="match status" value="1"/>
</dbReference>
<dbReference type="PANTHER" id="PTHR30146:SF109">
    <property type="entry name" value="HTH-TYPE TRANSCRIPTIONAL REGULATOR GALS"/>
    <property type="match status" value="1"/>
</dbReference>
<keyword evidence="6" id="KW-1185">Reference proteome</keyword>
<evidence type="ECO:0000256" key="3">
    <source>
        <dbReference type="ARBA" id="ARBA00023163"/>
    </source>
</evidence>
<evidence type="ECO:0000259" key="4">
    <source>
        <dbReference type="PROSITE" id="PS50932"/>
    </source>
</evidence>
<dbReference type="InterPro" id="IPR000843">
    <property type="entry name" value="HTH_LacI"/>
</dbReference>
<dbReference type="InterPro" id="IPR046335">
    <property type="entry name" value="LacI/GalR-like_sensor"/>
</dbReference>